<dbReference type="SUPFAM" id="SSF48452">
    <property type="entry name" value="TPR-like"/>
    <property type="match status" value="1"/>
</dbReference>
<evidence type="ECO:0000313" key="1">
    <source>
        <dbReference type="EMBL" id="SMO50655.1"/>
    </source>
</evidence>
<dbReference type="Pfam" id="PF12771">
    <property type="entry name" value="SusD-like_2"/>
    <property type="match status" value="1"/>
</dbReference>
<reference evidence="1 2" key="1">
    <citation type="submission" date="2017-05" db="EMBL/GenBank/DDBJ databases">
        <authorList>
            <person name="Varghese N."/>
            <person name="Submissions S."/>
        </authorList>
    </citation>
    <scope>NUCLEOTIDE SEQUENCE [LARGE SCALE GENOMIC DNA]</scope>
    <source>
        <strain evidence="1 2">DSM 21194</strain>
    </source>
</reference>
<organism evidence="1 2">
    <name type="scientific">Fodinibius sediminis</name>
    <dbReference type="NCBI Taxonomy" id="1214077"/>
    <lineage>
        <taxon>Bacteria</taxon>
        <taxon>Pseudomonadati</taxon>
        <taxon>Balneolota</taxon>
        <taxon>Balneolia</taxon>
        <taxon>Balneolales</taxon>
        <taxon>Balneolaceae</taxon>
        <taxon>Fodinibius</taxon>
    </lineage>
</organism>
<keyword evidence="2" id="KW-1185">Reference proteome</keyword>
<dbReference type="Gene3D" id="1.25.40.390">
    <property type="match status" value="1"/>
</dbReference>
<gene>
    <name evidence="1" type="ORF">SAMN06265218_10423</name>
</gene>
<name>A0A521BUA2_9BACT</name>
<dbReference type="AlphaFoldDB" id="A0A521BUA2"/>
<accession>A0A521BUA2</accession>
<sequence>MKYFNNILFVVLALVLGLSVPSCKDLTELNENPNGVPEGKANADLILSTVLTDAAATYTHLGYQDAAGVMQHTQKDAWFSGHNNYDWGPRDWGNYYSMLRNNQTVYEKAVENEMAFHQGVSLVMKSFIYAQITDLWGDAPYSDALKGNLGGAENISPTYDTQKAIYQGIIADLKEADQLLSKGKNSYPEIFAETEKADIIYNGDPAKWQKFANSLLLRYLMRVSEKMDVQSEFVNIVQSQPIFESNEDHALMNFPGSNERSAWPNNTVFDGTDGSNFRRIRPAETLVEALRERNDPRMGVWFANVEVPTRISDEYPHNEIVDGVRYLHADQVDESQVNTNPDYVGVPTQMTTPSGYNLNPTPGQTSNNRFVSYLHDRYRNASGPLLNARLMTYAELNFILAEAAHKGWLADAEGYYNAGVRASLEEWGVGEHAETYLSRVNVTYDGTLERIMRQKWIASWTAAQEAWFDYRRTGLPAMETGPAAPREGLPLRFQYGSNELNFNPQNVNEAIERLVSTAFSQGEVNSQWDKTWILAGTDEPY</sequence>
<dbReference type="RefSeq" id="WP_142713550.1">
    <property type="nucleotide sequence ID" value="NZ_FXTH01000004.1"/>
</dbReference>
<dbReference type="OrthoDB" id="973072at2"/>
<dbReference type="InterPro" id="IPR041662">
    <property type="entry name" value="SusD-like_2"/>
</dbReference>
<proteinExistence type="predicted"/>
<dbReference type="EMBL" id="FXTH01000004">
    <property type="protein sequence ID" value="SMO50655.1"/>
    <property type="molecule type" value="Genomic_DNA"/>
</dbReference>
<evidence type="ECO:0000313" key="2">
    <source>
        <dbReference type="Proteomes" id="UP000317593"/>
    </source>
</evidence>
<protein>
    <submittedName>
        <fullName evidence="1">Starch-binding associating with outer membrane</fullName>
    </submittedName>
</protein>
<dbReference type="InterPro" id="IPR011990">
    <property type="entry name" value="TPR-like_helical_dom_sf"/>
</dbReference>
<dbReference type="Proteomes" id="UP000317593">
    <property type="component" value="Unassembled WGS sequence"/>
</dbReference>